<gene>
    <name evidence="3" type="ORF">BN946_scf184761.g3</name>
</gene>
<protein>
    <submittedName>
        <fullName evidence="3">Uncharacterized protein</fullName>
    </submittedName>
</protein>
<evidence type="ECO:0000313" key="4">
    <source>
        <dbReference type="Proteomes" id="UP000029665"/>
    </source>
</evidence>
<dbReference type="Proteomes" id="UP000029665">
    <property type="component" value="Unassembled WGS sequence"/>
</dbReference>
<organism evidence="3 4">
    <name type="scientific">Pycnoporus cinnabarinus</name>
    <name type="common">Cinnabar-red polypore</name>
    <name type="synonym">Trametes cinnabarina</name>
    <dbReference type="NCBI Taxonomy" id="5643"/>
    <lineage>
        <taxon>Eukaryota</taxon>
        <taxon>Fungi</taxon>
        <taxon>Dikarya</taxon>
        <taxon>Basidiomycota</taxon>
        <taxon>Agaricomycotina</taxon>
        <taxon>Agaricomycetes</taxon>
        <taxon>Polyporales</taxon>
        <taxon>Polyporaceae</taxon>
        <taxon>Trametes</taxon>
    </lineage>
</organism>
<dbReference type="EMBL" id="CCBP010000090">
    <property type="protein sequence ID" value="CDO70666.1"/>
    <property type="molecule type" value="Genomic_DNA"/>
</dbReference>
<evidence type="ECO:0000256" key="2">
    <source>
        <dbReference type="SAM" id="MobiDB-lite"/>
    </source>
</evidence>
<dbReference type="HOGENOM" id="CLU_1251226_0_0_1"/>
<dbReference type="OMA" id="TNDWATE"/>
<accession>A0A060S8T8</accession>
<dbReference type="STRING" id="5643.A0A060S8T8"/>
<feature type="coiled-coil region" evidence="1">
    <location>
        <begin position="20"/>
        <end position="47"/>
    </location>
</feature>
<dbReference type="OrthoDB" id="2755069at2759"/>
<name>A0A060S8T8_PYCCI</name>
<evidence type="ECO:0000313" key="3">
    <source>
        <dbReference type="EMBL" id="CDO70666.1"/>
    </source>
</evidence>
<feature type="region of interest" description="Disordered" evidence="2">
    <location>
        <begin position="187"/>
        <end position="221"/>
    </location>
</feature>
<dbReference type="AlphaFoldDB" id="A0A060S8T8"/>
<sequence>MAPTDTQLTAKKQNGQKIKRKELHRQIEWLQAENRQLQAELRCYTSSSQGNGDVPSIGIPRPRGCAGDGFNLREEMGLQGQPRLYRAIQRCVRAMVGRAGLDWRIPWRSQPKEEIVKIFRVARKRQPYLRRFTNDWATEEFAKQYLKNHRAYCRRKRYDLDEDGFSSTRPDEVQELTEEFDLQHIDSLELEDEDRNDPNGTSAAGSSRMGGGGDEEEMETE</sequence>
<comment type="caution">
    <text evidence="3">The sequence shown here is derived from an EMBL/GenBank/DDBJ whole genome shotgun (WGS) entry which is preliminary data.</text>
</comment>
<reference evidence="3" key="1">
    <citation type="submission" date="2014-01" db="EMBL/GenBank/DDBJ databases">
        <title>The genome of the white-rot fungus Pycnoporus cinnabarinus: a basidiomycete model with a versatile arsenal for lignocellulosic biomass breakdown.</title>
        <authorList>
            <person name="Levasseur A."/>
            <person name="Lomascolo A."/>
            <person name="Ruiz-Duenas F.J."/>
            <person name="Uzan E."/>
            <person name="Piumi F."/>
            <person name="Kues U."/>
            <person name="Ram A.F.J."/>
            <person name="Murat C."/>
            <person name="Haon M."/>
            <person name="Benoit I."/>
            <person name="Arfi Y."/>
            <person name="Chevret D."/>
            <person name="Drula E."/>
            <person name="Kwon M.J."/>
            <person name="Gouret P."/>
            <person name="Lesage-Meessen L."/>
            <person name="Lombard V."/>
            <person name="Mariette J."/>
            <person name="Noirot C."/>
            <person name="Park J."/>
            <person name="Patyshakuliyeva A."/>
            <person name="Wieneger R.A.B."/>
            <person name="Wosten H.A.B."/>
            <person name="Martin F."/>
            <person name="Coutinho P.M."/>
            <person name="de Vries R."/>
            <person name="Martinez A.T."/>
            <person name="Klopp C."/>
            <person name="Pontarotti P."/>
            <person name="Henrissat B."/>
            <person name="Record E."/>
        </authorList>
    </citation>
    <scope>NUCLEOTIDE SEQUENCE [LARGE SCALE GENOMIC DNA]</scope>
    <source>
        <strain evidence="3">BRFM137</strain>
    </source>
</reference>
<proteinExistence type="predicted"/>
<keyword evidence="1" id="KW-0175">Coiled coil</keyword>
<evidence type="ECO:0000256" key="1">
    <source>
        <dbReference type="SAM" id="Coils"/>
    </source>
</evidence>
<keyword evidence="4" id="KW-1185">Reference proteome</keyword>